<dbReference type="Gene3D" id="3.40.50.2020">
    <property type="match status" value="1"/>
</dbReference>
<dbReference type="EMBL" id="JBHRZG010000010">
    <property type="protein sequence ID" value="MFC3833160.1"/>
    <property type="molecule type" value="Genomic_DNA"/>
</dbReference>
<dbReference type="Proteomes" id="UP001595803">
    <property type="component" value="Unassembled WGS sequence"/>
</dbReference>
<keyword evidence="2" id="KW-1185">Reference proteome</keyword>
<reference evidence="2" key="1">
    <citation type="journal article" date="2019" name="Int. J. Syst. Evol. Microbiol.">
        <title>The Global Catalogue of Microorganisms (GCM) 10K type strain sequencing project: providing services to taxonomists for standard genome sequencing and annotation.</title>
        <authorList>
            <consortium name="The Broad Institute Genomics Platform"/>
            <consortium name="The Broad Institute Genome Sequencing Center for Infectious Disease"/>
            <person name="Wu L."/>
            <person name="Ma J."/>
        </authorList>
    </citation>
    <scope>NUCLEOTIDE SEQUENCE [LARGE SCALE GENOMIC DNA]</scope>
    <source>
        <strain evidence="2">CCTCC AB 2017081</strain>
    </source>
</reference>
<evidence type="ECO:0000313" key="2">
    <source>
        <dbReference type="Proteomes" id="UP001595803"/>
    </source>
</evidence>
<evidence type="ECO:0000313" key="1">
    <source>
        <dbReference type="EMBL" id="MFC3833160.1"/>
    </source>
</evidence>
<organism evidence="1 2">
    <name type="scientific">Deinococcus rufus</name>
    <dbReference type="NCBI Taxonomy" id="2136097"/>
    <lineage>
        <taxon>Bacteria</taxon>
        <taxon>Thermotogati</taxon>
        <taxon>Deinococcota</taxon>
        <taxon>Deinococci</taxon>
        <taxon>Deinococcales</taxon>
        <taxon>Deinococcaceae</taxon>
        <taxon>Deinococcus</taxon>
    </lineage>
</organism>
<dbReference type="RefSeq" id="WP_322472601.1">
    <property type="nucleotide sequence ID" value="NZ_JBHRZG010000010.1"/>
</dbReference>
<sequence length="168" mass="18508">MAPSFRSVVSSLLPSEERLMSRLQNLSEKDVLSIVDEFVVGLPEFDAVIGLPGAEDLARSLASLRGVPAVLVTRDTESGWWSFDTEPTERTQHAVIVTEHFTDGLPELEAVVQASKLGYLVQWVACAVERTNEPGRSRLELQGLTILPAVQLADTPRGLVMERRFPQP</sequence>
<protein>
    <submittedName>
        <fullName evidence="1">Uncharacterized protein</fullName>
    </submittedName>
</protein>
<proteinExistence type="predicted"/>
<gene>
    <name evidence="1" type="ORF">ACFOSB_09850</name>
</gene>
<name>A0ABV7Z8W1_9DEIO</name>
<accession>A0ABV7Z8W1</accession>
<comment type="caution">
    <text evidence="1">The sequence shown here is derived from an EMBL/GenBank/DDBJ whole genome shotgun (WGS) entry which is preliminary data.</text>
</comment>
<dbReference type="InterPro" id="IPR029057">
    <property type="entry name" value="PRTase-like"/>
</dbReference>